<evidence type="ECO:0000313" key="3">
    <source>
        <dbReference type="EMBL" id="SHK78442.1"/>
    </source>
</evidence>
<dbReference type="CDD" id="cd03507">
    <property type="entry name" value="Delta12-FADS-like"/>
    <property type="match status" value="1"/>
</dbReference>
<gene>
    <name evidence="3" type="ORF">SAMN05443507_12259</name>
</gene>
<evidence type="ECO:0000259" key="2">
    <source>
        <dbReference type="Pfam" id="PF00487"/>
    </source>
</evidence>
<dbReference type="AlphaFoldDB" id="A0A1M6VAC8"/>
<dbReference type="STRING" id="1830138.SAMN05443507_12259"/>
<evidence type="ECO:0000256" key="1">
    <source>
        <dbReference type="SAM" id="Phobius"/>
    </source>
</evidence>
<dbReference type="GO" id="GO:0016020">
    <property type="term" value="C:membrane"/>
    <property type="evidence" value="ECO:0007669"/>
    <property type="project" value="TreeGrafter"/>
</dbReference>
<protein>
    <submittedName>
        <fullName evidence="3">Omega-6 fatty acid desaturase (Delta-12 desaturase)</fullName>
    </submittedName>
</protein>
<dbReference type="GO" id="GO:0016717">
    <property type="term" value="F:oxidoreductase activity, acting on paired donors, with oxidation of a pair of donors resulting in the reduction of molecular oxygen to two molecules of water"/>
    <property type="evidence" value="ECO:0007669"/>
    <property type="project" value="TreeGrafter"/>
</dbReference>
<dbReference type="EMBL" id="FRAF01000022">
    <property type="protein sequence ID" value="SHK78442.1"/>
    <property type="molecule type" value="Genomic_DNA"/>
</dbReference>
<keyword evidence="4" id="KW-1185">Reference proteome</keyword>
<feature type="domain" description="Fatty acid desaturase" evidence="2">
    <location>
        <begin position="25"/>
        <end position="267"/>
    </location>
</feature>
<keyword evidence="1" id="KW-1133">Transmembrane helix</keyword>
<dbReference type="GO" id="GO:0006629">
    <property type="term" value="P:lipid metabolic process"/>
    <property type="evidence" value="ECO:0007669"/>
    <property type="project" value="InterPro"/>
</dbReference>
<dbReference type="PANTHER" id="PTHR19353">
    <property type="entry name" value="FATTY ACID DESATURASE 2"/>
    <property type="match status" value="1"/>
</dbReference>
<dbReference type="InterPro" id="IPR005804">
    <property type="entry name" value="FA_desaturase_dom"/>
</dbReference>
<keyword evidence="1" id="KW-0472">Membrane</keyword>
<name>A0A1M6VAC8_9BACL</name>
<dbReference type="PANTHER" id="PTHR19353:SF73">
    <property type="entry name" value="FATTY ACID DESATURASE"/>
    <property type="match status" value="1"/>
</dbReference>
<feature type="transmembrane region" description="Helical" evidence="1">
    <location>
        <begin position="179"/>
        <end position="199"/>
    </location>
</feature>
<reference evidence="4" key="1">
    <citation type="submission" date="2016-11" db="EMBL/GenBank/DDBJ databases">
        <authorList>
            <person name="Varghese N."/>
            <person name="Submissions S."/>
        </authorList>
    </citation>
    <scope>NUCLEOTIDE SEQUENCE [LARGE SCALE GENOMIC DNA]</scope>
    <source>
        <strain evidence="4">USBA-503</strain>
    </source>
</reference>
<feature type="transmembrane region" description="Helical" evidence="1">
    <location>
        <begin position="153"/>
        <end position="173"/>
    </location>
</feature>
<proteinExistence type="predicted"/>
<sequence>MINSSIPYLALWYLSAKSMLDHWIWLTPLLALAASGFFMRIFIIFHDCGHYSFFKHPKTNEWVGLFTGFLTGFPYYKWRYEHALHHATSGNLNHRGIGDIWILTVNEYRQLSPKKKMIYRLYRNPLILFGLGPIYLFCKARMNRKGAERKERWNTYGTTIFILTSLLVLGSYWGWQVVLVVQGTIFYGSGIIGIWLFYIQHQFDGSYFEEQNKWNYFDAALQGSSFYKLPLILQWFTGNIGFHHVHHLGPRIPNYQLQKAHENVDAFRQVRHIGLRQSLDSLFYRLWDEEQKKFIHFSEIRDD</sequence>
<dbReference type="Pfam" id="PF00487">
    <property type="entry name" value="FA_desaturase"/>
    <property type="match status" value="1"/>
</dbReference>
<dbReference type="Proteomes" id="UP000184016">
    <property type="component" value="Unassembled WGS sequence"/>
</dbReference>
<keyword evidence="1" id="KW-0812">Transmembrane</keyword>
<feature type="transmembrane region" description="Helical" evidence="1">
    <location>
        <begin position="121"/>
        <end position="138"/>
    </location>
</feature>
<evidence type="ECO:0000313" key="4">
    <source>
        <dbReference type="Proteomes" id="UP000184016"/>
    </source>
</evidence>
<organism evidence="3 4">
    <name type="scientific">Alicyclobacillus tolerans</name>
    <dbReference type="NCBI Taxonomy" id="90970"/>
    <lineage>
        <taxon>Bacteria</taxon>
        <taxon>Bacillati</taxon>
        <taxon>Bacillota</taxon>
        <taxon>Bacilli</taxon>
        <taxon>Bacillales</taxon>
        <taxon>Alicyclobacillaceae</taxon>
        <taxon>Alicyclobacillus</taxon>
    </lineage>
</organism>
<dbReference type="InterPro" id="IPR012171">
    <property type="entry name" value="Fatty_acid_desaturase"/>
</dbReference>
<accession>A0A1M6VAC8</accession>
<feature type="transmembrane region" description="Helical" evidence="1">
    <location>
        <begin position="23"/>
        <end position="42"/>
    </location>
</feature>